<keyword evidence="3" id="KW-1185">Reference proteome</keyword>
<gene>
    <name evidence="2" type="ordered locus">sce3219</name>
</gene>
<proteinExistence type="predicted"/>
<protein>
    <submittedName>
        <fullName evidence="2">Uncharacterized protein</fullName>
    </submittedName>
</protein>
<evidence type="ECO:0000313" key="2">
    <source>
        <dbReference type="EMBL" id="CAN93378.1"/>
    </source>
</evidence>
<dbReference type="STRING" id="448385.sce3219"/>
<feature type="region of interest" description="Disordered" evidence="1">
    <location>
        <begin position="1"/>
        <end position="44"/>
    </location>
</feature>
<name>A9GJA5_SORC5</name>
<dbReference type="SUPFAM" id="SSF69304">
    <property type="entry name" value="Tricorn protease N-terminal domain"/>
    <property type="match status" value="1"/>
</dbReference>
<dbReference type="Proteomes" id="UP000002139">
    <property type="component" value="Chromosome"/>
</dbReference>
<accession>A9GJA5</accession>
<reference evidence="2 3" key="1">
    <citation type="journal article" date="2007" name="Nat. Biotechnol.">
        <title>Complete genome sequence of the myxobacterium Sorangium cellulosum.</title>
        <authorList>
            <person name="Schneiker S."/>
            <person name="Perlova O."/>
            <person name="Kaiser O."/>
            <person name="Gerth K."/>
            <person name="Alici A."/>
            <person name="Altmeyer M.O."/>
            <person name="Bartels D."/>
            <person name="Bekel T."/>
            <person name="Beyer S."/>
            <person name="Bode E."/>
            <person name="Bode H.B."/>
            <person name="Bolten C.J."/>
            <person name="Choudhuri J.V."/>
            <person name="Doss S."/>
            <person name="Elnakady Y.A."/>
            <person name="Frank B."/>
            <person name="Gaigalat L."/>
            <person name="Goesmann A."/>
            <person name="Groeger C."/>
            <person name="Gross F."/>
            <person name="Jelsbak L."/>
            <person name="Jelsbak L."/>
            <person name="Kalinowski J."/>
            <person name="Kegler C."/>
            <person name="Knauber T."/>
            <person name="Konietzny S."/>
            <person name="Kopp M."/>
            <person name="Krause L."/>
            <person name="Krug D."/>
            <person name="Linke B."/>
            <person name="Mahmud T."/>
            <person name="Martinez-Arias R."/>
            <person name="McHardy A.C."/>
            <person name="Merai M."/>
            <person name="Meyer F."/>
            <person name="Mormann S."/>
            <person name="Munoz-Dorado J."/>
            <person name="Perez J."/>
            <person name="Pradella S."/>
            <person name="Rachid S."/>
            <person name="Raddatz G."/>
            <person name="Rosenau F."/>
            <person name="Rueckert C."/>
            <person name="Sasse F."/>
            <person name="Scharfe M."/>
            <person name="Schuster S.C."/>
            <person name="Suen G."/>
            <person name="Treuner-Lange A."/>
            <person name="Velicer G.J."/>
            <person name="Vorholter F.-J."/>
            <person name="Weissman K.J."/>
            <person name="Welch R.D."/>
            <person name="Wenzel S.C."/>
            <person name="Whitworth D.E."/>
            <person name="Wilhelm S."/>
            <person name="Wittmann C."/>
            <person name="Bloecker H."/>
            <person name="Puehler A."/>
            <person name="Mueller R."/>
        </authorList>
    </citation>
    <scope>NUCLEOTIDE SEQUENCE [LARGE SCALE GENOMIC DNA]</scope>
    <source>
        <strain evidence="3">So ce56</strain>
    </source>
</reference>
<feature type="compositionally biased region" description="Basic residues" evidence="1">
    <location>
        <begin position="35"/>
        <end position="44"/>
    </location>
</feature>
<evidence type="ECO:0000313" key="3">
    <source>
        <dbReference type="Proteomes" id="UP000002139"/>
    </source>
</evidence>
<organism evidence="2 3">
    <name type="scientific">Sorangium cellulosum (strain So ce56)</name>
    <name type="common">Polyangium cellulosum (strain So ce56)</name>
    <dbReference type="NCBI Taxonomy" id="448385"/>
    <lineage>
        <taxon>Bacteria</taxon>
        <taxon>Pseudomonadati</taxon>
        <taxon>Myxococcota</taxon>
        <taxon>Polyangia</taxon>
        <taxon>Polyangiales</taxon>
        <taxon>Polyangiaceae</taxon>
        <taxon>Sorangium</taxon>
    </lineage>
</organism>
<dbReference type="OrthoDB" id="5505832at2"/>
<dbReference type="AlphaFoldDB" id="A9GJA5"/>
<dbReference type="KEGG" id="scl:sce3219"/>
<dbReference type="RefSeq" id="WP_012235850.1">
    <property type="nucleotide sequence ID" value="NC_010162.1"/>
</dbReference>
<sequence length="439" mass="45803">MKGSGSGALNTSRLEEERRQGRAAGETVFPISPRPGHRGPSSRRGWSRRFALALLVAGCSPAVVDESRAVVGEPPAVVDGSPALLPDGGGGAPTAPPPPAACDASAADGVAVFASNVDTGAPQAPGAPPYAIDGCLLAYVAPREAGDASGALRLRDLGTGEELLLAPAAEAPRRPALAGDVVVWEATDDGTRVVRVRRGGQTQTIRGPFDHAGEPRVEGDAVVLTGWLTADESGDTDVFLYEIGQAEAVQIASGPGQQRFPDISATHVAFADFSEDPDGRFDEDARDLADIVVYDRRTRRAIPRSREGKQSFPMLGAGERVVAYLEWAPSHPEPKFEQFDLRIGDITAPADGDALAASIEQSGRPYVLPEVRGELIEWVQRPADGNASLRRRPADLSAPAADVPGLSASELFGPSASATITVVAARSPGGELELRGVAR</sequence>
<dbReference type="HOGENOM" id="CLU_623886_0_0_7"/>
<dbReference type="EMBL" id="AM746676">
    <property type="protein sequence ID" value="CAN93378.1"/>
    <property type="molecule type" value="Genomic_DNA"/>
</dbReference>
<dbReference type="BioCyc" id="SCEL448385:SCE_RS16505-MONOMER"/>
<evidence type="ECO:0000256" key="1">
    <source>
        <dbReference type="SAM" id="MobiDB-lite"/>
    </source>
</evidence>